<feature type="region of interest" description="Disordered" evidence="1">
    <location>
        <begin position="388"/>
        <end position="417"/>
    </location>
</feature>
<proteinExistence type="predicted"/>
<dbReference type="EMBL" id="NKCI01000216">
    <property type="protein sequence ID" value="RSL47467.1"/>
    <property type="molecule type" value="Genomic_DNA"/>
</dbReference>
<accession>A0A428P363</accession>
<feature type="compositionally biased region" description="Basic and acidic residues" evidence="1">
    <location>
        <begin position="200"/>
        <end position="209"/>
    </location>
</feature>
<reference evidence="2 3" key="1">
    <citation type="submission" date="2017-06" db="EMBL/GenBank/DDBJ databases">
        <title>Comparative genomic analysis of Ambrosia Fusariam Clade fungi.</title>
        <authorList>
            <person name="Stajich J.E."/>
            <person name="Carrillo J."/>
            <person name="Kijimoto T."/>
            <person name="Eskalen A."/>
            <person name="O'Donnell K."/>
            <person name="Kasson M."/>
        </authorList>
    </citation>
    <scope>NUCLEOTIDE SEQUENCE [LARGE SCALE GENOMIC DNA]</scope>
    <source>
        <strain evidence="2 3">NRRL62584</strain>
    </source>
</reference>
<feature type="compositionally biased region" description="Polar residues" evidence="1">
    <location>
        <begin position="445"/>
        <end position="454"/>
    </location>
</feature>
<protein>
    <recommendedName>
        <fullName evidence="4">C2H2-type domain-containing protein</fullName>
    </recommendedName>
</protein>
<dbReference type="STRING" id="1325734.A0A428P363"/>
<dbReference type="AlphaFoldDB" id="A0A428P363"/>
<evidence type="ECO:0000313" key="2">
    <source>
        <dbReference type="EMBL" id="RSL47467.1"/>
    </source>
</evidence>
<comment type="caution">
    <text evidence="2">The sequence shown here is derived from an EMBL/GenBank/DDBJ whole genome shotgun (WGS) entry which is preliminary data.</text>
</comment>
<evidence type="ECO:0000313" key="3">
    <source>
        <dbReference type="Proteomes" id="UP000288168"/>
    </source>
</evidence>
<gene>
    <name evidence="2" type="ORF">CEP54_013381</name>
</gene>
<dbReference type="OrthoDB" id="5091332at2759"/>
<dbReference type="PANTHER" id="PTHR38166">
    <property type="entry name" value="C2H2-TYPE DOMAIN-CONTAINING PROTEIN-RELATED"/>
    <property type="match status" value="1"/>
</dbReference>
<feature type="region of interest" description="Disordered" evidence="1">
    <location>
        <begin position="156"/>
        <end position="214"/>
    </location>
</feature>
<feature type="region of interest" description="Disordered" evidence="1">
    <location>
        <begin position="1"/>
        <end position="20"/>
    </location>
</feature>
<evidence type="ECO:0008006" key="4">
    <source>
        <dbReference type="Google" id="ProtNLM"/>
    </source>
</evidence>
<evidence type="ECO:0000256" key="1">
    <source>
        <dbReference type="SAM" id="MobiDB-lite"/>
    </source>
</evidence>
<feature type="region of interest" description="Disordered" evidence="1">
    <location>
        <begin position="429"/>
        <end position="454"/>
    </location>
</feature>
<name>A0A428P363_9HYPO</name>
<keyword evidence="3" id="KW-1185">Reference proteome</keyword>
<feature type="compositionally biased region" description="Acidic residues" evidence="1">
    <location>
        <begin position="186"/>
        <end position="198"/>
    </location>
</feature>
<feature type="compositionally biased region" description="Low complexity" evidence="1">
    <location>
        <begin position="397"/>
        <end position="409"/>
    </location>
</feature>
<dbReference type="PANTHER" id="PTHR38166:SF1">
    <property type="entry name" value="C2H2-TYPE DOMAIN-CONTAINING PROTEIN"/>
    <property type="match status" value="1"/>
</dbReference>
<sequence>MSSQITTKRRGTGLSNTARRPIKALSRVTRSIFHRFKPRRYKSHVDSVSNQGLASHSNFDVSIDKTAVTTYVQPVQQAETCPTLDHKPRDFSISPEIFGSAPIFEDVKARGIDPLLLAIAGATLKLLFPIALLLPQPKVCDFENVLFKTCPQYSEHASQRHRQGSDRRDHKRAKRGQRGESNRGEPDDDGNDGNDGEGNDGGKKPDGLRYPESGDMPKLFDCPFRKSNPRRFNCCNGYERFCDLKLHIMRRHLLGEGKPYCPNCRDEFFRGGRAARDRHMRGNCPERSIQQTGMLLPAEWEEWKSGLEHLGANAPGKRKWKYLWQKISNARLPSPYVELANAEVYRRRAEVSLSTTLSVLMYNLGYSNEQQIQSMSQQILDSIFPSFTTATEEPSEPEQNQQDNDNPQPFIDPGNNFWQIQYSSGGLYYENPNPPVFGYDHPNPQDGSWNGYRQ</sequence>
<organism evidence="2 3">
    <name type="scientific">Fusarium duplospermum</name>
    <dbReference type="NCBI Taxonomy" id="1325734"/>
    <lineage>
        <taxon>Eukaryota</taxon>
        <taxon>Fungi</taxon>
        <taxon>Dikarya</taxon>
        <taxon>Ascomycota</taxon>
        <taxon>Pezizomycotina</taxon>
        <taxon>Sordariomycetes</taxon>
        <taxon>Hypocreomycetidae</taxon>
        <taxon>Hypocreales</taxon>
        <taxon>Nectriaceae</taxon>
        <taxon>Fusarium</taxon>
        <taxon>Fusarium solani species complex</taxon>
    </lineage>
</organism>
<dbReference type="Proteomes" id="UP000288168">
    <property type="component" value="Unassembled WGS sequence"/>
</dbReference>